<reference evidence="2 3" key="1">
    <citation type="submission" date="2016-10" db="EMBL/GenBank/DDBJ databases">
        <title>Complete Genome Sequence of Peptococcaceae strain DCMF.</title>
        <authorList>
            <person name="Edwards R.J."/>
            <person name="Holland S.I."/>
            <person name="Deshpande N.P."/>
            <person name="Wong Y.K."/>
            <person name="Ertan H."/>
            <person name="Manefield M."/>
            <person name="Russell T.L."/>
            <person name="Lee M.J."/>
        </authorList>
    </citation>
    <scope>NUCLEOTIDE SEQUENCE [LARGE SCALE GENOMIC DNA]</scope>
    <source>
        <strain evidence="2 3">DCMF</strain>
    </source>
</reference>
<keyword evidence="3" id="KW-1185">Reference proteome</keyword>
<keyword evidence="1" id="KW-1133">Transmembrane helix</keyword>
<keyword evidence="1" id="KW-0812">Transmembrane</keyword>
<feature type="transmembrane region" description="Helical" evidence="1">
    <location>
        <begin position="30"/>
        <end position="49"/>
    </location>
</feature>
<dbReference type="EMBL" id="CP017634">
    <property type="protein sequence ID" value="ATW28377.1"/>
    <property type="molecule type" value="Genomic_DNA"/>
</dbReference>
<name>A0A3G1L134_FORW1</name>
<organism evidence="2 3">
    <name type="scientific">Formimonas warabiya</name>
    <dbReference type="NCBI Taxonomy" id="1761012"/>
    <lineage>
        <taxon>Bacteria</taxon>
        <taxon>Bacillati</taxon>
        <taxon>Bacillota</taxon>
        <taxon>Clostridia</taxon>
        <taxon>Eubacteriales</taxon>
        <taxon>Peptococcaceae</taxon>
        <taxon>Candidatus Formimonas</taxon>
    </lineage>
</organism>
<dbReference type="AlphaFoldDB" id="A0A3G1L134"/>
<feature type="transmembrane region" description="Helical" evidence="1">
    <location>
        <begin position="55"/>
        <end position="72"/>
    </location>
</feature>
<evidence type="ECO:0000313" key="2">
    <source>
        <dbReference type="EMBL" id="ATW28377.1"/>
    </source>
</evidence>
<dbReference type="Proteomes" id="UP000323521">
    <property type="component" value="Chromosome"/>
</dbReference>
<keyword evidence="1" id="KW-0472">Membrane</keyword>
<protein>
    <recommendedName>
        <fullName evidence="4">Holin</fullName>
    </recommendedName>
</protein>
<sequence length="88" mass="9522">MSDIINNVPIVGVVMFLVWVGNQAGIPRKFSPLVATVLGVSFAFFYLYPGNFPEALIQGILIASSAVGFHSGTKNMLQYIHNGKPPDK</sequence>
<evidence type="ECO:0000313" key="3">
    <source>
        <dbReference type="Proteomes" id="UP000323521"/>
    </source>
</evidence>
<accession>A0A3G1L134</accession>
<evidence type="ECO:0008006" key="4">
    <source>
        <dbReference type="Google" id="ProtNLM"/>
    </source>
</evidence>
<feature type="transmembrane region" description="Helical" evidence="1">
    <location>
        <begin position="6"/>
        <end position="23"/>
    </location>
</feature>
<dbReference type="OrthoDB" id="2925715at2"/>
<evidence type="ECO:0000256" key="1">
    <source>
        <dbReference type="SAM" id="Phobius"/>
    </source>
</evidence>
<gene>
    <name evidence="2" type="ORF">DCMF_05535</name>
</gene>
<proteinExistence type="predicted"/>
<dbReference type="RefSeq" id="WP_148133505.1">
    <property type="nucleotide sequence ID" value="NZ_CP017634.1"/>
</dbReference>
<dbReference type="KEGG" id="fwa:DCMF_05535"/>